<protein>
    <submittedName>
        <fullName evidence="2">Uncharacterized protein</fullName>
    </submittedName>
</protein>
<dbReference type="EMBL" id="CP139858">
    <property type="protein sequence ID" value="WQB98680.1"/>
    <property type="molecule type" value="Genomic_DNA"/>
</dbReference>
<organism evidence="2 3">
    <name type="scientific">Mesorhizobium huakuii</name>
    <dbReference type="NCBI Taxonomy" id="28104"/>
    <lineage>
        <taxon>Bacteria</taxon>
        <taxon>Pseudomonadati</taxon>
        <taxon>Pseudomonadota</taxon>
        <taxon>Alphaproteobacteria</taxon>
        <taxon>Hyphomicrobiales</taxon>
        <taxon>Phyllobacteriaceae</taxon>
        <taxon>Mesorhizobium</taxon>
    </lineage>
</organism>
<reference evidence="2 3" key="1">
    <citation type="submission" date="2023-11" db="EMBL/GenBank/DDBJ databases">
        <authorList>
            <person name="Panchal A.K."/>
            <person name="Meaney J.S."/>
            <person name="Karas B.J."/>
            <person name="diCenzo G.C."/>
        </authorList>
    </citation>
    <scope>NUCLEOTIDE SEQUENCE [LARGE SCALE GENOMIC DNA]</scope>
    <source>
        <strain evidence="2 3">NZP2235</strain>
    </source>
</reference>
<feature type="signal peptide" evidence="1">
    <location>
        <begin position="1"/>
        <end position="24"/>
    </location>
</feature>
<feature type="chain" id="PRO_5046566951" evidence="1">
    <location>
        <begin position="25"/>
        <end position="176"/>
    </location>
</feature>
<keyword evidence="3" id="KW-1185">Reference proteome</keyword>
<dbReference type="Proteomes" id="UP001322481">
    <property type="component" value="Chromosome"/>
</dbReference>
<accession>A0ABZ0VQI3</accession>
<sequence length="176" mass="19065">MKVFLRGLIALTAALPLLPVSAHAQSAQDYLTQQSNMSYAMECWFRGSQILGVPSTNGRDDEEGWQFAADADGNLYVNGTRAQPGPKGKVTIEENGIGVNSVINVMMAYVQARAVGQPPELAAAGISMFISVMSNRPHERFAVFDFNSTKVSFADWDKLNKAFIGGVDIQCSEQGE</sequence>
<name>A0ABZ0VQI3_9HYPH</name>
<evidence type="ECO:0000256" key="1">
    <source>
        <dbReference type="SAM" id="SignalP"/>
    </source>
</evidence>
<proteinExistence type="predicted"/>
<evidence type="ECO:0000313" key="2">
    <source>
        <dbReference type="EMBL" id="WQB98680.1"/>
    </source>
</evidence>
<keyword evidence="1" id="KW-0732">Signal</keyword>
<evidence type="ECO:0000313" key="3">
    <source>
        <dbReference type="Proteomes" id="UP001322481"/>
    </source>
</evidence>
<gene>
    <name evidence="2" type="ORF">U0R22_002844</name>
</gene>
<dbReference type="RefSeq" id="WP_322418915.1">
    <property type="nucleotide sequence ID" value="NZ_CP139858.1"/>
</dbReference>